<dbReference type="Gene3D" id="1.10.443.10">
    <property type="entry name" value="Intergrase catalytic core"/>
    <property type="match status" value="1"/>
</dbReference>
<dbReference type="InterPro" id="IPR010998">
    <property type="entry name" value="Integrase_recombinase_N"/>
</dbReference>
<evidence type="ECO:0000259" key="7">
    <source>
        <dbReference type="PROSITE" id="PS51900"/>
    </source>
</evidence>
<dbReference type="GO" id="GO:0015074">
    <property type="term" value="P:DNA integration"/>
    <property type="evidence" value="ECO:0007669"/>
    <property type="project" value="UniProtKB-KW"/>
</dbReference>
<dbReference type="InterPro" id="IPR002104">
    <property type="entry name" value="Integrase_catalytic"/>
</dbReference>
<evidence type="ECO:0000313" key="8">
    <source>
        <dbReference type="EMBL" id="TYS83673.1"/>
    </source>
</evidence>
<dbReference type="InterPro" id="IPR004107">
    <property type="entry name" value="Integrase_SAM-like_N"/>
</dbReference>
<dbReference type="InterPro" id="IPR044068">
    <property type="entry name" value="CB"/>
</dbReference>
<name>A0A5D4U8U3_9BACI</name>
<dbReference type="Pfam" id="PF00589">
    <property type="entry name" value="Phage_integrase"/>
    <property type="match status" value="1"/>
</dbReference>
<protein>
    <submittedName>
        <fullName evidence="8">Tyrosine-type recombinase/integrase</fullName>
    </submittedName>
</protein>
<dbReference type="InterPro" id="IPR011010">
    <property type="entry name" value="DNA_brk_join_enz"/>
</dbReference>
<evidence type="ECO:0000256" key="3">
    <source>
        <dbReference type="ARBA" id="ARBA00023125"/>
    </source>
</evidence>
<feature type="domain" description="Tyr recombinase" evidence="6">
    <location>
        <begin position="138"/>
        <end position="320"/>
    </location>
</feature>
<dbReference type="OrthoDB" id="107900at2"/>
<feature type="domain" description="Core-binding (CB)" evidence="7">
    <location>
        <begin position="30"/>
        <end position="117"/>
    </location>
</feature>
<sequence length="324" mass="37346">MGGINMARRKAAISTKVLNTLVPKKEEKSKDFQTVSKEFLRHCTIKGLSPDTVKFYDKELKGLFRAFHELEVSLADVNAMQTEDVENWIKYMLKNNRAVSSINARMRAGRTFFNFCLKKEYVEKNPFEGVHQLKKRHTIGATFTKKQLERLLSAPDITQFVGLRDFAIMLTFAHVGLRLKELCSLKVQDVIFNGNGEVNIQQAKNRYARRIPMTKRLKTVLKAYCEERGILENDALFVSVEDDPISPRTVQERLKHYGHTSNVEKEVAVSPHAFRRTFCRLKVEAGVNLFVLQRLTGHSDLEMLQRYVQIYGKDLEQAIEKGFE</sequence>
<keyword evidence="2" id="KW-0229">DNA integration</keyword>
<dbReference type="PANTHER" id="PTHR30349">
    <property type="entry name" value="PHAGE INTEGRASE-RELATED"/>
    <property type="match status" value="1"/>
</dbReference>
<dbReference type="SUPFAM" id="SSF56349">
    <property type="entry name" value="DNA breaking-rejoining enzymes"/>
    <property type="match status" value="1"/>
</dbReference>
<dbReference type="Gene3D" id="1.10.150.130">
    <property type="match status" value="1"/>
</dbReference>
<evidence type="ECO:0000256" key="4">
    <source>
        <dbReference type="ARBA" id="ARBA00023172"/>
    </source>
</evidence>
<dbReference type="PROSITE" id="PS51900">
    <property type="entry name" value="CB"/>
    <property type="match status" value="1"/>
</dbReference>
<dbReference type="AlphaFoldDB" id="A0A5D4U8U3"/>
<dbReference type="EMBL" id="VTEZ01000005">
    <property type="protein sequence ID" value="TYS83673.1"/>
    <property type="molecule type" value="Genomic_DNA"/>
</dbReference>
<organism evidence="8 9">
    <name type="scientific">Rossellomorea aquimaris</name>
    <dbReference type="NCBI Taxonomy" id="189382"/>
    <lineage>
        <taxon>Bacteria</taxon>
        <taxon>Bacillati</taxon>
        <taxon>Bacillota</taxon>
        <taxon>Bacilli</taxon>
        <taxon>Bacillales</taxon>
        <taxon>Bacillaceae</taxon>
        <taxon>Rossellomorea</taxon>
    </lineage>
</organism>
<evidence type="ECO:0000256" key="5">
    <source>
        <dbReference type="PROSITE-ProRule" id="PRU01248"/>
    </source>
</evidence>
<dbReference type="Proteomes" id="UP000324269">
    <property type="component" value="Unassembled WGS sequence"/>
</dbReference>
<dbReference type="PROSITE" id="PS51898">
    <property type="entry name" value="TYR_RECOMBINASE"/>
    <property type="match status" value="1"/>
</dbReference>
<dbReference type="PANTHER" id="PTHR30349:SF41">
    <property type="entry name" value="INTEGRASE_RECOMBINASE PROTEIN MJ0367-RELATED"/>
    <property type="match status" value="1"/>
</dbReference>
<evidence type="ECO:0000256" key="1">
    <source>
        <dbReference type="ARBA" id="ARBA00008857"/>
    </source>
</evidence>
<keyword evidence="3 5" id="KW-0238">DNA-binding</keyword>
<dbReference type="GO" id="GO:0006310">
    <property type="term" value="P:DNA recombination"/>
    <property type="evidence" value="ECO:0007669"/>
    <property type="project" value="UniProtKB-KW"/>
</dbReference>
<accession>A0A5D4U8U3</accession>
<reference evidence="8 9" key="1">
    <citation type="submission" date="2019-08" db="EMBL/GenBank/DDBJ databases">
        <title>Bacillus genomes from the desert of Cuatro Cienegas, Coahuila.</title>
        <authorList>
            <person name="Olmedo-Alvarez G."/>
        </authorList>
    </citation>
    <scope>NUCLEOTIDE SEQUENCE [LARGE SCALE GENOMIC DNA]</scope>
    <source>
        <strain evidence="8 9">CH87b_3T</strain>
    </source>
</reference>
<keyword evidence="4" id="KW-0233">DNA recombination</keyword>
<evidence type="ECO:0000259" key="6">
    <source>
        <dbReference type="PROSITE" id="PS51898"/>
    </source>
</evidence>
<dbReference type="GO" id="GO:0003677">
    <property type="term" value="F:DNA binding"/>
    <property type="evidence" value="ECO:0007669"/>
    <property type="project" value="UniProtKB-UniRule"/>
</dbReference>
<dbReference type="Pfam" id="PF02899">
    <property type="entry name" value="Phage_int_SAM_1"/>
    <property type="match status" value="1"/>
</dbReference>
<evidence type="ECO:0000313" key="9">
    <source>
        <dbReference type="Proteomes" id="UP000324269"/>
    </source>
</evidence>
<evidence type="ECO:0000256" key="2">
    <source>
        <dbReference type="ARBA" id="ARBA00022908"/>
    </source>
</evidence>
<dbReference type="InterPro" id="IPR050090">
    <property type="entry name" value="Tyrosine_recombinase_XerCD"/>
</dbReference>
<proteinExistence type="inferred from homology"/>
<comment type="caution">
    <text evidence="8">The sequence shown here is derived from an EMBL/GenBank/DDBJ whole genome shotgun (WGS) entry which is preliminary data.</text>
</comment>
<dbReference type="InterPro" id="IPR013762">
    <property type="entry name" value="Integrase-like_cat_sf"/>
</dbReference>
<gene>
    <name evidence="8" type="ORF">FZC85_16915</name>
</gene>
<comment type="similarity">
    <text evidence="1">Belongs to the 'phage' integrase family.</text>
</comment>